<keyword evidence="5 6" id="KW-0472">Membrane</keyword>
<evidence type="ECO:0000256" key="4">
    <source>
        <dbReference type="ARBA" id="ARBA00022989"/>
    </source>
</evidence>
<dbReference type="GO" id="GO:0004713">
    <property type="term" value="F:protein tyrosine kinase activity"/>
    <property type="evidence" value="ECO:0007669"/>
    <property type="project" value="TreeGrafter"/>
</dbReference>
<feature type="domain" description="Polysaccharide chain length determinant N-terminal" evidence="7">
    <location>
        <begin position="17"/>
        <end position="91"/>
    </location>
</feature>
<dbReference type="InterPro" id="IPR050445">
    <property type="entry name" value="Bact_polysacc_biosynth/exp"/>
</dbReference>
<evidence type="ECO:0000256" key="3">
    <source>
        <dbReference type="ARBA" id="ARBA00022692"/>
    </source>
</evidence>
<gene>
    <name evidence="8" type="ORF">SAMN06297280_2011</name>
</gene>
<sequence length="315" mass="34798">MTTDIVKAAPNTAGNTDEIGLSELFQAVWRAKFWLAGVSFLVAVIMAFYSLTLPNIYRSEALVTPVTEGAGGNLSSLAGQFGGIASLAGINLGGKESNKTSIALEKLRSREFFFNFAEKHHVLVPLMAAKSWDPDTGQLILDDDIYDEKTDQWLRNVKHPRQPKPSLLESHETFLDNLTVSDEKERGVIKISFDHVSPVIARAWVTALVADINDEMRQADIHEAELSIAYLEQQIEQTKISEIRSVLYQLIEEQTKTLMLTNVKPEYVFETIDPAVVPELKLKPARAIMVIGAALLTGILGVGIVLIRLVLSKEA</sequence>
<proteinExistence type="predicted"/>
<keyword evidence="4 6" id="KW-1133">Transmembrane helix</keyword>
<keyword evidence="3 6" id="KW-0812">Transmembrane</keyword>
<dbReference type="InterPro" id="IPR003856">
    <property type="entry name" value="LPS_length_determ_N"/>
</dbReference>
<evidence type="ECO:0000313" key="9">
    <source>
        <dbReference type="Proteomes" id="UP000219353"/>
    </source>
</evidence>
<name>A0A285IV56_9GAMM</name>
<keyword evidence="9" id="KW-1185">Reference proteome</keyword>
<evidence type="ECO:0000256" key="6">
    <source>
        <dbReference type="SAM" id="Phobius"/>
    </source>
</evidence>
<evidence type="ECO:0000259" key="7">
    <source>
        <dbReference type="Pfam" id="PF02706"/>
    </source>
</evidence>
<dbReference type="AlphaFoldDB" id="A0A285IV56"/>
<protein>
    <submittedName>
        <fullName evidence="8">LPS O-antigen chain length determinant protein, WzzB/FepE family</fullName>
    </submittedName>
</protein>
<evidence type="ECO:0000256" key="1">
    <source>
        <dbReference type="ARBA" id="ARBA00004651"/>
    </source>
</evidence>
<dbReference type="RefSeq" id="WP_097111240.1">
    <property type="nucleotide sequence ID" value="NZ_OBEB01000003.1"/>
</dbReference>
<evidence type="ECO:0000256" key="5">
    <source>
        <dbReference type="ARBA" id="ARBA00023136"/>
    </source>
</evidence>
<comment type="subcellular location">
    <subcellularLocation>
        <location evidence="1">Cell membrane</location>
        <topology evidence="1">Multi-pass membrane protein</topology>
    </subcellularLocation>
</comment>
<dbReference type="Proteomes" id="UP000219353">
    <property type="component" value="Unassembled WGS sequence"/>
</dbReference>
<evidence type="ECO:0000256" key="2">
    <source>
        <dbReference type="ARBA" id="ARBA00022475"/>
    </source>
</evidence>
<dbReference type="GO" id="GO:0005886">
    <property type="term" value="C:plasma membrane"/>
    <property type="evidence" value="ECO:0007669"/>
    <property type="project" value="UniProtKB-SubCell"/>
</dbReference>
<feature type="transmembrane region" description="Helical" evidence="6">
    <location>
        <begin position="287"/>
        <end position="311"/>
    </location>
</feature>
<reference evidence="9" key="1">
    <citation type="submission" date="2017-09" db="EMBL/GenBank/DDBJ databases">
        <authorList>
            <person name="Varghese N."/>
            <person name="Submissions S."/>
        </authorList>
    </citation>
    <scope>NUCLEOTIDE SEQUENCE [LARGE SCALE GENOMIC DNA]</scope>
    <source>
        <strain evidence="9">CGMCC 1.12461</strain>
    </source>
</reference>
<dbReference type="PANTHER" id="PTHR32309:SF13">
    <property type="entry name" value="FERRIC ENTEROBACTIN TRANSPORT PROTEIN FEPE"/>
    <property type="match status" value="1"/>
</dbReference>
<dbReference type="Pfam" id="PF02706">
    <property type="entry name" value="Wzz"/>
    <property type="match status" value="1"/>
</dbReference>
<dbReference type="OrthoDB" id="9775724at2"/>
<keyword evidence="2" id="KW-1003">Cell membrane</keyword>
<accession>A0A285IV56</accession>
<dbReference type="EMBL" id="OBEB01000003">
    <property type="protein sequence ID" value="SNY51874.1"/>
    <property type="molecule type" value="Genomic_DNA"/>
</dbReference>
<dbReference type="PANTHER" id="PTHR32309">
    <property type="entry name" value="TYROSINE-PROTEIN KINASE"/>
    <property type="match status" value="1"/>
</dbReference>
<evidence type="ECO:0000313" key="8">
    <source>
        <dbReference type="EMBL" id="SNY51874.1"/>
    </source>
</evidence>
<feature type="transmembrane region" description="Helical" evidence="6">
    <location>
        <begin position="33"/>
        <end position="51"/>
    </location>
</feature>
<organism evidence="8 9">
    <name type="scientific">Arsukibacterium tuosuense</name>
    <dbReference type="NCBI Taxonomy" id="1323745"/>
    <lineage>
        <taxon>Bacteria</taxon>
        <taxon>Pseudomonadati</taxon>
        <taxon>Pseudomonadota</taxon>
        <taxon>Gammaproteobacteria</taxon>
        <taxon>Chromatiales</taxon>
        <taxon>Chromatiaceae</taxon>
        <taxon>Arsukibacterium</taxon>
    </lineage>
</organism>